<dbReference type="GO" id="GO:1990883">
    <property type="term" value="F:18S rRNA cytidine N-acetyltransferase activity"/>
    <property type="evidence" value="ECO:0007669"/>
    <property type="project" value="TreeGrafter"/>
</dbReference>
<dbReference type="Gene3D" id="3.40.630.30">
    <property type="match status" value="1"/>
</dbReference>
<dbReference type="OrthoDB" id="424466at2759"/>
<dbReference type="SUPFAM" id="SSF55729">
    <property type="entry name" value="Acyl-CoA N-acyltransferases (Nat)"/>
    <property type="match status" value="1"/>
</dbReference>
<accession>A0A812SK49</accession>
<comment type="caution">
    <text evidence="1">The sequence shown here is derived from an EMBL/GenBank/DDBJ whole genome shotgun (WGS) entry which is preliminary data.</text>
</comment>
<dbReference type="InterPro" id="IPR038321">
    <property type="entry name" value="TmcA_C_sf"/>
</dbReference>
<reference evidence="1" key="1">
    <citation type="submission" date="2021-02" db="EMBL/GenBank/DDBJ databases">
        <authorList>
            <person name="Dougan E. K."/>
            <person name="Rhodes N."/>
            <person name="Thang M."/>
            <person name="Chan C."/>
        </authorList>
    </citation>
    <scope>NUCLEOTIDE SEQUENCE</scope>
</reference>
<dbReference type="InterPro" id="IPR032672">
    <property type="entry name" value="TmcA/NAT10/Kre33"/>
</dbReference>
<dbReference type="PANTHER" id="PTHR10925:SF5">
    <property type="entry name" value="RNA CYTIDINE ACETYLTRANSFERASE"/>
    <property type="match status" value="1"/>
</dbReference>
<name>A0A812SK49_9DINO</name>
<protein>
    <submittedName>
        <fullName evidence="1">TmcA protein</fullName>
    </submittedName>
</protein>
<dbReference type="CDD" id="cd04301">
    <property type="entry name" value="NAT_SF"/>
    <property type="match status" value="1"/>
</dbReference>
<proteinExistence type="predicted"/>
<dbReference type="Gene3D" id="1.20.120.890">
    <property type="entry name" value="tRNA(Met) cytidine acetyltransferase, tail domain"/>
    <property type="match status" value="1"/>
</dbReference>
<dbReference type="GO" id="GO:0000049">
    <property type="term" value="F:tRNA binding"/>
    <property type="evidence" value="ECO:0007669"/>
    <property type="project" value="TreeGrafter"/>
</dbReference>
<sequence length="255" mass="28569">MKMPPQLMAQTLTSEAGFHEAAGYRFARVMRLCVHPAVQRRGLGSHLLHHMMQDLCDEDVDAVGAMFGLTPWLLQLWMREQTRLVWVAHGSDPSSGHHSATVLRAVSGRCRELIDRLQARLALQFPDFLRDPLSELDASTLRGVLAALGSLVAGPPDAQDLADVRSYACGSRNLSCCRYALVRASLDALGSSPTRLSDRFTQVILDMLQGREVNESILRQAVRQLPWLTDTQGFREDQKGHDYSIQHRGQEWNRV</sequence>
<dbReference type="Proteomes" id="UP000604046">
    <property type="component" value="Unassembled WGS sequence"/>
</dbReference>
<keyword evidence="2" id="KW-1185">Reference proteome</keyword>
<dbReference type="EMBL" id="CAJNDS010002459">
    <property type="protein sequence ID" value="CAE7484881.1"/>
    <property type="molecule type" value="Genomic_DNA"/>
</dbReference>
<dbReference type="AlphaFoldDB" id="A0A812SK49"/>
<evidence type="ECO:0000313" key="2">
    <source>
        <dbReference type="Proteomes" id="UP000604046"/>
    </source>
</evidence>
<organism evidence="1 2">
    <name type="scientific">Symbiodinium natans</name>
    <dbReference type="NCBI Taxonomy" id="878477"/>
    <lineage>
        <taxon>Eukaryota</taxon>
        <taxon>Sar</taxon>
        <taxon>Alveolata</taxon>
        <taxon>Dinophyceae</taxon>
        <taxon>Suessiales</taxon>
        <taxon>Symbiodiniaceae</taxon>
        <taxon>Symbiodinium</taxon>
    </lineage>
</organism>
<evidence type="ECO:0000313" key="1">
    <source>
        <dbReference type="EMBL" id="CAE7484881.1"/>
    </source>
</evidence>
<dbReference type="PANTHER" id="PTHR10925">
    <property type="entry name" value="N-ACETYLTRANSFERASE 10"/>
    <property type="match status" value="1"/>
</dbReference>
<dbReference type="InterPro" id="IPR016181">
    <property type="entry name" value="Acyl_CoA_acyltransferase"/>
</dbReference>
<gene>
    <name evidence="1" type="primary">tmcA</name>
    <name evidence="1" type="ORF">SNAT2548_LOCUS27205</name>
</gene>
<dbReference type="GO" id="GO:1904812">
    <property type="term" value="P:rRNA acetylation involved in maturation of SSU-rRNA"/>
    <property type="evidence" value="ECO:0007669"/>
    <property type="project" value="TreeGrafter"/>
</dbReference>